<dbReference type="STRING" id="446462.Amir_1677"/>
<dbReference type="KEGG" id="ami:Amir_1677"/>
<dbReference type="AlphaFoldDB" id="C6WCK9"/>
<dbReference type="EMBL" id="CP001630">
    <property type="protein sequence ID" value="ACU35626.1"/>
    <property type="molecule type" value="Genomic_DNA"/>
</dbReference>
<dbReference type="InterPro" id="IPR036390">
    <property type="entry name" value="WH_DNA-bd_sf"/>
</dbReference>
<proteinExistence type="inferred from homology"/>
<sequence length="435" mass="43911">MKEVGGILPTMPAKRATVRDLRRHNRSALLSTLYFEGPLSRQELVARTGLSAATVSTATAGLVDERLVVGAGTVESDGGRPRSLLRVNPGYGHVVGVDVGETGVAVELFDLALRRIAALDHDLPPTDPLAVGALIAAAVPEVIALAGADQGSVLGVGIGVPGEVERRGGAWGAATLVHAQTLGWSGVPLAELVRAGGTTLPLFVENGAKTQGQAEMWFGAGRGSRHVVVALLASGVGAAVVADGAVQRGSTSSAGEWGHTTVVHGGRRCRCGAHGCLEAYVGAGAVLERYRGLGGELGEGDERAAFAELVALAGGGTLGGGSPPAGGAQLATRVLEEAVGYLGAGIATLVNLFNPELIVLGGWAGAALGEGWLPSIVAATREHALRHPFARVRLEAGRLGPDAVAVGAATLPVAALLERAADPRAPVRGRAAHLA</sequence>
<dbReference type="PANTHER" id="PTHR18964:SF149">
    <property type="entry name" value="BIFUNCTIONAL UDP-N-ACETYLGLUCOSAMINE 2-EPIMERASE_N-ACETYLMANNOSAMINE KINASE"/>
    <property type="match status" value="1"/>
</dbReference>
<comment type="similarity">
    <text evidence="1">Belongs to the ROK (NagC/XylR) family.</text>
</comment>
<name>C6WCK9_ACTMD</name>
<evidence type="ECO:0000256" key="1">
    <source>
        <dbReference type="ARBA" id="ARBA00006479"/>
    </source>
</evidence>
<dbReference type="SUPFAM" id="SSF46785">
    <property type="entry name" value="Winged helix' DNA-binding domain"/>
    <property type="match status" value="1"/>
</dbReference>
<evidence type="ECO:0000313" key="2">
    <source>
        <dbReference type="EMBL" id="ACU35626.1"/>
    </source>
</evidence>
<evidence type="ECO:0000313" key="3">
    <source>
        <dbReference type="Proteomes" id="UP000002213"/>
    </source>
</evidence>
<dbReference type="PANTHER" id="PTHR18964">
    <property type="entry name" value="ROK (REPRESSOR, ORF, KINASE) FAMILY"/>
    <property type="match status" value="1"/>
</dbReference>
<dbReference type="Proteomes" id="UP000002213">
    <property type="component" value="Chromosome"/>
</dbReference>
<dbReference type="Gene3D" id="3.30.420.40">
    <property type="match status" value="2"/>
</dbReference>
<dbReference type="InterPro" id="IPR036388">
    <property type="entry name" value="WH-like_DNA-bd_sf"/>
</dbReference>
<dbReference type="InterPro" id="IPR000600">
    <property type="entry name" value="ROK"/>
</dbReference>
<dbReference type="Gene3D" id="1.10.10.10">
    <property type="entry name" value="Winged helix-like DNA-binding domain superfamily/Winged helix DNA-binding domain"/>
    <property type="match status" value="1"/>
</dbReference>
<keyword evidence="3" id="KW-1185">Reference proteome</keyword>
<dbReference type="InterPro" id="IPR043129">
    <property type="entry name" value="ATPase_NBD"/>
</dbReference>
<protein>
    <submittedName>
        <fullName evidence="2">ROK family protein</fullName>
    </submittedName>
</protein>
<dbReference type="eggNOG" id="COG1940">
    <property type="taxonomic scope" value="Bacteria"/>
</dbReference>
<accession>C6WCK9</accession>
<dbReference type="InterPro" id="IPR049874">
    <property type="entry name" value="ROK_cs"/>
</dbReference>
<dbReference type="HOGENOM" id="CLU_036604_13_1_11"/>
<dbReference type="PROSITE" id="PS01125">
    <property type="entry name" value="ROK"/>
    <property type="match status" value="1"/>
</dbReference>
<dbReference type="Pfam" id="PF00480">
    <property type="entry name" value="ROK"/>
    <property type="match status" value="1"/>
</dbReference>
<dbReference type="SUPFAM" id="SSF53067">
    <property type="entry name" value="Actin-like ATPase domain"/>
    <property type="match status" value="1"/>
</dbReference>
<reference evidence="2 3" key="1">
    <citation type="journal article" date="2009" name="Stand. Genomic Sci.">
        <title>Complete genome sequence of Actinosynnema mirum type strain (101).</title>
        <authorList>
            <person name="Land M."/>
            <person name="Lapidus A."/>
            <person name="Mayilraj S."/>
            <person name="Chen F."/>
            <person name="Copeland A."/>
            <person name="Del Rio T.G."/>
            <person name="Nolan M."/>
            <person name="Lucas S."/>
            <person name="Tice H."/>
            <person name="Cheng J.F."/>
            <person name="Chertkov O."/>
            <person name="Bruce D."/>
            <person name="Goodwin L."/>
            <person name="Pitluck S."/>
            <person name="Rohde M."/>
            <person name="Goker M."/>
            <person name="Pati A."/>
            <person name="Ivanova N."/>
            <person name="Mavromatis K."/>
            <person name="Chen A."/>
            <person name="Palaniappan K."/>
            <person name="Hauser L."/>
            <person name="Chang Y.J."/>
            <person name="Jeffries C.C."/>
            <person name="Brettin T."/>
            <person name="Detter J.C."/>
            <person name="Han C."/>
            <person name="Chain P."/>
            <person name="Tindall B.J."/>
            <person name="Bristow J."/>
            <person name="Eisen J.A."/>
            <person name="Markowitz V."/>
            <person name="Hugenholtz P."/>
            <person name="Kyrpides N.C."/>
            <person name="Klenk H.P."/>
        </authorList>
    </citation>
    <scope>NUCLEOTIDE SEQUENCE [LARGE SCALE GENOMIC DNA]</scope>
    <source>
        <strain evidence="3">ATCC 29888 / DSM 43827 / JCM 3225 / NBRC 14064 / NCIMB 13271 / NRRL B-12336 / IMRU 3971 / 101</strain>
    </source>
</reference>
<gene>
    <name evidence="2" type="ordered locus">Amir_1677</name>
</gene>
<organism evidence="2 3">
    <name type="scientific">Actinosynnema mirum (strain ATCC 29888 / DSM 43827 / JCM 3225 / NBRC 14064 / NCIMB 13271 / NRRL B-12336 / IMRU 3971 / 101)</name>
    <dbReference type="NCBI Taxonomy" id="446462"/>
    <lineage>
        <taxon>Bacteria</taxon>
        <taxon>Bacillati</taxon>
        <taxon>Actinomycetota</taxon>
        <taxon>Actinomycetes</taxon>
        <taxon>Pseudonocardiales</taxon>
        <taxon>Pseudonocardiaceae</taxon>
        <taxon>Actinosynnema</taxon>
    </lineage>
</organism>